<keyword evidence="9" id="KW-0547">Nucleotide-binding</keyword>
<evidence type="ECO:0000256" key="15">
    <source>
        <dbReference type="ARBA" id="ARBA00023136"/>
    </source>
</evidence>
<dbReference type="SMART" id="SM00252">
    <property type="entry name" value="SH2"/>
    <property type="match status" value="1"/>
</dbReference>
<evidence type="ECO:0000256" key="2">
    <source>
        <dbReference type="ARBA" id="ARBA00010222"/>
    </source>
</evidence>
<evidence type="ECO:0000256" key="12">
    <source>
        <dbReference type="ARBA" id="ARBA00023018"/>
    </source>
</evidence>
<dbReference type="Proteomes" id="UP000277928">
    <property type="component" value="Unassembled WGS sequence"/>
</dbReference>
<dbReference type="PANTHER" id="PTHR12691:SF10">
    <property type="entry name" value="MEDIATOR OF RNA POLYMERASE II TRANSCRIPTION SUBUNIT 23"/>
    <property type="match status" value="1"/>
</dbReference>
<feature type="domain" description="TrmE-type G" evidence="30">
    <location>
        <begin position="2351"/>
        <end position="2511"/>
    </location>
</feature>
<dbReference type="Pfam" id="PF02932">
    <property type="entry name" value="Neur_chan_memb"/>
    <property type="match status" value="1"/>
</dbReference>
<keyword evidence="12" id="KW-0770">Synapse</keyword>
<dbReference type="InterPro" id="IPR027266">
    <property type="entry name" value="TrmE/GcvT-like"/>
</dbReference>
<dbReference type="Pfam" id="PF01926">
    <property type="entry name" value="MMR_HSR1"/>
    <property type="match status" value="1"/>
</dbReference>
<keyword evidence="20" id="KW-0539">Nucleus</keyword>
<keyword evidence="15 26" id="KW-0472">Membrane</keyword>
<dbReference type="CDD" id="cd04164">
    <property type="entry name" value="trmE"/>
    <property type="match status" value="1"/>
</dbReference>
<comment type="subcellular location">
    <subcellularLocation>
        <location evidence="1">Nucleus</location>
    </subcellularLocation>
    <subcellularLocation>
        <location evidence="24">Synaptic cell membrane</location>
        <topology evidence="24">Multi-pass membrane protein</topology>
    </subcellularLocation>
</comment>
<keyword evidence="11" id="KW-0805">Transcription regulation</keyword>
<feature type="signal peptide" evidence="27">
    <location>
        <begin position="1"/>
        <end position="20"/>
    </location>
</feature>
<dbReference type="PROSITE" id="PS50001">
    <property type="entry name" value="SH2"/>
    <property type="match status" value="1"/>
</dbReference>
<evidence type="ECO:0000313" key="31">
    <source>
        <dbReference type="EMBL" id="VDK76747.1"/>
    </source>
</evidence>
<dbReference type="InterPro" id="IPR006073">
    <property type="entry name" value="GTP-bd"/>
</dbReference>
<dbReference type="EMBL" id="UYRX01000182">
    <property type="protein sequence ID" value="VDK76747.1"/>
    <property type="molecule type" value="Genomic_DNA"/>
</dbReference>
<sequence>MLLTSKITVAISVLSTVAYCNEDASRLMEDLLVDYNKLVLPVDDKASVLVVRFKLKLAQLLDVTWTDMKLRWNPEEYGGVNVLYVPSDMIWIPNIVLYNKKVKLTVTVTVPMGTIKFRCSLKLSYHLMVLWSGHRQQFTKGSWTYSGLEVDLKHRDSDNEREVEVTVGGDGERVETVWVVDKGIDLSDYHPSVEWDILGVSGKRHEIRYPCCESPFIDLTYEIHLRRKTLFYTVNLIFPIVGISFLTALVFYLPSDGGEKISFCISILISLTVFFLLLVEIIPPTSLVIPLIGKYLLFTMILVTLSAIVTVITLNVHNRTPSTHVMPKWARKFFIEWLPKYLCMQRPTPIRVDLTSADIDNSNATLAKRSRLRLLMKTTDRNDGPMLPISFEQEHLLCPFTFPEYDDGTFENGRQHHGLSALQNTADNVTFIANHLKDNESNRQVIEDWKYMSMVLDRIFLILFTSACMVEKELCEDNHARISATNGAETIIRGQEEKLPTAEIIGNYLRSVTTTCLVAHPDTLGRERNLNWSMGTSTEVASACTTSLTAAVGNDAEKLQWIVVNQVEGVQMREMFWDLSKDVDVDMLACSEAVKLLRTMTEEEKTQCCKASLSLLSNKDDPRYIHYERILSSIFMAACNEGVLPLSDCCELLILCTNFTLTTPMDSRKFEYMQKNLHLIDYKGLRNILKLLMLLTLIDRQLNLLPCIFTITELHRVSSNSRAFLLPRVAKKFNDMFISFRPLTEMVTVIGRSWLYPVAAHISFPVSTPSWKLEVTTTRLHQRAHLPYKSELFAPQSFLLYTLLRQPRGKDTISYVMRQNTNLTPQRLQCDELLHMIILEAMSEMEKADTRLDDPANQYQWMNITQTVTFSLLHGNASFYRLLKILYESLSETVYRKGRDELMWVILQYVAVYIDRVSNEEMVRIAEIYNLLYSDEQTWSGADTDPLLFVRFLVPAAIWIHFYKKLGSSHTEVLPKPSESLWRQIQFLQERTADSDPNIQNVADHNAVLAAVANAYSSDMPNFQKLVLTAVDVFLDGSPEELNTVWHLPHGIISYSKKTPLPLSLIDSLTFHARNHLFQLCLLKLTAMLSVQQTQKLPSPATIDTLVRLAVTTEFEYGVKQVLALLSSTLASVNKNANLGSAQQDRSRDLLFVLCDILSYRFISYPFPVGSKVNLMLWCYTALGNSQVQMNIALCSALEQVMLRYWMWNSPQEMFYLSNAFLGKQGKLAVIFNTANPAFCDLQHGNVPIEQQYTNSHVSLELLRCLLLSMFRSFKMTGTYSTRMEMSTEMMQRCNVNFCWPMSINRTYSSQLIGSNVDDGAADTVMCDELMHCVIQEVHQVQEIIYAQGLAAEEQLLKLFSGERRQTIFCVVYNILFETKKIHPVIYSVLSSMNNKELTATINKFTDYFIFIFKKNLPSDDQQFAAMIGILNDMVFNLHLIPLDRLLTSLVLHPTDDGATEISMLIIHSLVGSYPDLHNRITALVHIIPSNKISNTSAAFFNKMSEYYSQFPELSYREMEAKMRREMQIELGMRPMEQPTVNPELHMPIYYGNIMERILPIVDIILLRAMETVVADQLFTTLLMCFKPCYRYHPQPAAYMYSVLYCLDKTVSHTVRARDFVLEICGQLEDRDGKYALLTPSFISDNHQLSLPSQFCQALVDRILQASNYAHQPPSFAYKDWRFAEMPPAGQALTGACIELLASPHAPVITAHALIDLVFIRPLHQPHATINAVALILTALPVSFQQVFYEHIVSVLDSEALHGDPSVCFGSLESECFLLTENQLLTNLALGHAYLQHCNTSSLAALPEFIRDQLAPKLVTEAQLIFVLRLVVPILQRFYDAKERSKQIQDLAVDVYKMTVKVNERVGVLKYEDSICDFLYHMKYMYVGDFVKNEAEQAIQRLSPSMRDKLKSKASQMSKMTIFILDLVRGSGLEISGLFYCVVNLNAVKRGWMEHGAESRTAQFSQTMKLIRGSSWYWGNMSWRDAEKVLMSQLPGTYLVRDSASDRYIFTISYRTKHSVHHTRLAQHGGNFCLGGPNSLVKANSLVSFIENSLQSCGRRRICMLMHPKSDNAGIEILELNHLLHRHELLPSLKYLCRVVIRHCVKKELLPSLPLPRIFLNSTLLGTLFRKSTFSADKILVKIGKESRRCLEELTGRKKILPRQLFYANIQRGGELIDRGMAVFLPGPKTSTGEDVAEFYVHGSRAVVDCLLEALSQIDNMQPAKAGEFTKRSFFNGKMTLQEVQSLASLLAARTQRQRRLALHANTLGELFVLRISASSYATMTLSLSDKAMEGIRKQLIEIRASVEASIDFGDDISFQWEDVLAVISSMINELNTIQEQMHRGSLINNGLRIVILGQANVGKSSLFNHIVNRDMAIVSDIEGTTRDSLEATVQLSSIPVTIVDTAGIRETPLDSLEAEGIQRTLQRAMEADIVIVVIDSNMCEDFETGVRSVLSWCRIEENTPVFVALNKCDLHNISNNRGLPWPAIYISCISGEGINSLLKIICEHINEMCPMSDDGVLLSSQVHRLLMKQSIFALKKALKANDVAIIAELLRDVSDYLGEMTGAIVNEQILDQVFSSFCIGK</sequence>
<dbReference type="GO" id="GO:0097060">
    <property type="term" value="C:synaptic membrane"/>
    <property type="evidence" value="ECO:0007669"/>
    <property type="project" value="UniProtKB-SubCell"/>
</dbReference>
<dbReference type="InterPro" id="IPR027368">
    <property type="entry name" value="MnmE_dom2"/>
</dbReference>
<dbReference type="GO" id="GO:0005525">
    <property type="term" value="F:GTP binding"/>
    <property type="evidence" value="ECO:0007669"/>
    <property type="project" value="UniProtKB-KW"/>
</dbReference>
<evidence type="ECO:0000256" key="5">
    <source>
        <dbReference type="ARBA" id="ARBA00022448"/>
    </source>
</evidence>
<keyword evidence="21" id="KW-1071">Ligand-gated ion channel</keyword>
<dbReference type="FunFam" id="1.20.58.390:FF:000001">
    <property type="entry name" value="Neuronal nicotinic acetylcholine receptor subunit 3"/>
    <property type="match status" value="1"/>
</dbReference>
<dbReference type="GO" id="GO:0016592">
    <property type="term" value="C:mediator complex"/>
    <property type="evidence" value="ECO:0007669"/>
    <property type="project" value="TreeGrafter"/>
</dbReference>
<keyword evidence="17" id="KW-0804">Transcription</keyword>
<keyword evidence="19" id="KW-0325">Glycoprotein</keyword>
<dbReference type="InterPro" id="IPR036860">
    <property type="entry name" value="SH2_dom_sf"/>
</dbReference>
<keyword evidence="22" id="KW-0407">Ion channel</keyword>
<evidence type="ECO:0000256" key="21">
    <source>
        <dbReference type="ARBA" id="ARBA00023286"/>
    </source>
</evidence>
<dbReference type="Gene3D" id="3.30.1360.120">
    <property type="entry name" value="Probable tRNA modification gtpase trme, domain 1"/>
    <property type="match status" value="1"/>
</dbReference>
<dbReference type="STRING" id="42156.A0A3P6SVN5"/>
<evidence type="ECO:0000256" key="10">
    <source>
        <dbReference type="ARBA" id="ARBA00022989"/>
    </source>
</evidence>
<dbReference type="SUPFAM" id="SSF63712">
    <property type="entry name" value="Nicotinic receptor ligand binding domain-like"/>
    <property type="match status" value="1"/>
</dbReference>
<keyword evidence="6" id="KW-1003">Cell membrane</keyword>
<dbReference type="Gene3D" id="3.40.50.300">
    <property type="entry name" value="P-loop containing nucleotide triphosphate hydrolases"/>
    <property type="match status" value="1"/>
</dbReference>
<dbReference type="SUPFAM" id="SSF52540">
    <property type="entry name" value="P-loop containing nucleoside triphosphate hydrolases"/>
    <property type="match status" value="1"/>
</dbReference>
<evidence type="ECO:0000256" key="19">
    <source>
        <dbReference type="ARBA" id="ARBA00023180"/>
    </source>
</evidence>
<evidence type="ECO:0000256" key="25">
    <source>
        <dbReference type="PROSITE-ProRule" id="PRU00191"/>
    </source>
</evidence>
<evidence type="ECO:0000313" key="32">
    <source>
        <dbReference type="Proteomes" id="UP000277928"/>
    </source>
</evidence>
<dbReference type="InterPro" id="IPR018948">
    <property type="entry name" value="GTP-bd_TrmE_N"/>
</dbReference>
<dbReference type="GO" id="GO:0005667">
    <property type="term" value="C:transcription regulator complex"/>
    <property type="evidence" value="ECO:0007669"/>
    <property type="project" value="TreeGrafter"/>
</dbReference>
<keyword evidence="27" id="KW-0732">Signal</keyword>
<dbReference type="GO" id="GO:0005230">
    <property type="term" value="F:extracellular ligand-gated monoatomic ion channel activity"/>
    <property type="evidence" value="ECO:0007669"/>
    <property type="project" value="InterPro"/>
</dbReference>
<keyword evidence="18" id="KW-0675">Receptor</keyword>
<evidence type="ECO:0000256" key="3">
    <source>
        <dbReference type="ARBA" id="ARBA00011043"/>
    </source>
</evidence>
<dbReference type="NCBIfam" id="TIGR00231">
    <property type="entry name" value="small_GTP"/>
    <property type="match status" value="1"/>
</dbReference>
<evidence type="ECO:0000256" key="18">
    <source>
        <dbReference type="ARBA" id="ARBA00023170"/>
    </source>
</evidence>
<dbReference type="GO" id="GO:0006400">
    <property type="term" value="P:tRNA modification"/>
    <property type="evidence" value="ECO:0007669"/>
    <property type="project" value="InterPro"/>
</dbReference>
<keyword evidence="13" id="KW-0406">Ion transport</keyword>
<dbReference type="CDD" id="cd19064">
    <property type="entry name" value="LGIC_TM_nAChR"/>
    <property type="match status" value="1"/>
</dbReference>
<dbReference type="Pfam" id="PF11573">
    <property type="entry name" value="Med23"/>
    <property type="match status" value="1"/>
</dbReference>
<evidence type="ECO:0000256" key="22">
    <source>
        <dbReference type="ARBA" id="ARBA00023303"/>
    </source>
</evidence>
<evidence type="ECO:0000256" key="13">
    <source>
        <dbReference type="ARBA" id="ARBA00023065"/>
    </source>
</evidence>
<dbReference type="InterPro" id="IPR021629">
    <property type="entry name" value="Mediator_Med23"/>
</dbReference>
<dbReference type="Pfam" id="PF10396">
    <property type="entry name" value="TrmE_N"/>
    <property type="match status" value="1"/>
</dbReference>
<keyword evidence="10 26" id="KW-1133">Transmembrane helix</keyword>
<evidence type="ECO:0000256" key="17">
    <source>
        <dbReference type="ARBA" id="ARBA00023163"/>
    </source>
</evidence>
<dbReference type="Gene3D" id="3.30.505.10">
    <property type="entry name" value="SH2 domain"/>
    <property type="match status" value="1"/>
</dbReference>
<comment type="similarity">
    <text evidence="3">Belongs to the TRAFAC class TrmE-Era-EngA-EngB-Septin-like GTPase superfamily. TrmE GTPase family.</text>
</comment>
<dbReference type="InterPro" id="IPR027417">
    <property type="entry name" value="P-loop_NTPase"/>
</dbReference>
<protein>
    <recommendedName>
        <fullName evidence="4">Mediator of RNA polymerase II transcription subunit 23</fullName>
    </recommendedName>
    <alternativeName>
        <fullName evidence="23">Mediator complex subunit 23</fullName>
    </alternativeName>
</protein>
<dbReference type="PROSITE" id="PS50225">
    <property type="entry name" value="SOCS"/>
    <property type="match status" value="1"/>
</dbReference>
<dbReference type="InterPro" id="IPR031168">
    <property type="entry name" value="G_TrmE"/>
</dbReference>
<evidence type="ECO:0000256" key="27">
    <source>
        <dbReference type="SAM" id="SignalP"/>
    </source>
</evidence>
<dbReference type="InterPro" id="IPR006029">
    <property type="entry name" value="Neurotrans-gated_channel_TM"/>
</dbReference>
<dbReference type="InterPro" id="IPR000980">
    <property type="entry name" value="SH2"/>
</dbReference>
<dbReference type="InterPro" id="IPR036719">
    <property type="entry name" value="Neuro-gated_channel_TM_sf"/>
</dbReference>
<dbReference type="InterPro" id="IPR001496">
    <property type="entry name" value="SOCS_box"/>
</dbReference>
<dbReference type="SUPFAM" id="SSF90112">
    <property type="entry name" value="Neurotransmitter-gated ion-channel transmembrane pore"/>
    <property type="match status" value="1"/>
</dbReference>
<feature type="transmembrane region" description="Helical" evidence="26">
    <location>
        <begin position="295"/>
        <end position="316"/>
    </location>
</feature>
<dbReference type="OMA" id="QKHQKQR"/>
<dbReference type="InterPro" id="IPR036734">
    <property type="entry name" value="Neur_chan_lig-bd_sf"/>
</dbReference>
<evidence type="ECO:0000259" key="29">
    <source>
        <dbReference type="PROSITE" id="PS50225"/>
    </source>
</evidence>
<proteinExistence type="inferred from homology"/>
<feature type="transmembrane region" description="Helical" evidence="26">
    <location>
        <begin position="230"/>
        <end position="254"/>
    </location>
</feature>
<evidence type="ECO:0000256" key="11">
    <source>
        <dbReference type="ARBA" id="ARBA00023015"/>
    </source>
</evidence>
<dbReference type="Gene3D" id="1.20.120.430">
    <property type="entry name" value="tRNA modification GTPase MnmE domain 2"/>
    <property type="match status" value="1"/>
</dbReference>
<dbReference type="GO" id="GO:0010628">
    <property type="term" value="P:positive regulation of gene expression"/>
    <property type="evidence" value="ECO:0007669"/>
    <property type="project" value="TreeGrafter"/>
</dbReference>
<dbReference type="GO" id="GO:0006357">
    <property type="term" value="P:regulation of transcription by RNA polymerase II"/>
    <property type="evidence" value="ECO:0007669"/>
    <property type="project" value="TreeGrafter"/>
</dbReference>
<evidence type="ECO:0000256" key="26">
    <source>
        <dbReference type="SAM" id="Phobius"/>
    </source>
</evidence>
<evidence type="ECO:0000256" key="8">
    <source>
        <dbReference type="ARBA" id="ARBA00022694"/>
    </source>
</evidence>
<name>A0A3P6SVN5_LITSI</name>
<dbReference type="InterPro" id="IPR038050">
    <property type="entry name" value="Neuro_actylchol_rec"/>
</dbReference>
<feature type="chain" id="PRO_5018168193" description="Mediator of RNA polymerase II transcription subunit 23" evidence="27">
    <location>
        <begin position="21"/>
        <end position="2586"/>
    </location>
</feature>
<reference evidence="31 32" key="1">
    <citation type="submission" date="2018-08" db="EMBL/GenBank/DDBJ databases">
        <authorList>
            <person name="Laetsch R D."/>
            <person name="Stevens L."/>
            <person name="Kumar S."/>
            <person name="Blaxter L. M."/>
        </authorList>
    </citation>
    <scope>NUCLEOTIDE SEQUENCE [LARGE SCALE GENOMIC DNA]</scope>
</reference>
<evidence type="ECO:0000256" key="14">
    <source>
        <dbReference type="ARBA" id="ARBA00023134"/>
    </source>
</evidence>
<dbReference type="InterPro" id="IPR035866">
    <property type="entry name" value="SOCS7_SH2"/>
</dbReference>
<feature type="domain" description="SOCS box" evidence="29">
    <location>
        <begin position="2079"/>
        <end position="2116"/>
    </location>
</feature>
<dbReference type="CDD" id="cd14858">
    <property type="entry name" value="TrmE_N"/>
    <property type="match status" value="1"/>
</dbReference>
<keyword evidence="7 26" id="KW-0812">Transmembrane</keyword>
<evidence type="ECO:0000256" key="16">
    <source>
        <dbReference type="ARBA" id="ARBA00023157"/>
    </source>
</evidence>
<dbReference type="Pfam" id="PF02931">
    <property type="entry name" value="Neur_chan_LBD"/>
    <property type="match status" value="1"/>
</dbReference>
<dbReference type="InterPro" id="IPR005225">
    <property type="entry name" value="Small_GTP-bd"/>
</dbReference>
<evidence type="ECO:0000256" key="4">
    <source>
        <dbReference type="ARBA" id="ARBA00019696"/>
    </source>
</evidence>
<evidence type="ECO:0000256" key="23">
    <source>
        <dbReference type="ARBA" id="ARBA00031961"/>
    </source>
</evidence>
<dbReference type="PANTHER" id="PTHR12691">
    <property type="entry name" value="MEDIATOR OF RNA POLYMERASE II TRANSCRIPTION SUBUNIT 23"/>
    <property type="match status" value="1"/>
</dbReference>
<dbReference type="PROSITE" id="PS51709">
    <property type="entry name" value="G_TRME"/>
    <property type="match status" value="1"/>
</dbReference>
<dbReference type="GO" id="GO:0003924">
    <property type="term" value="F:GTPase activity"/>
    <property type="evidence" value="ECO:0007669"/>
    <property type="project" value="InterPro"/>
</dbReference>
<accession>A0A3P6SVN5</accession>
<evidence type="ECO:0000259" key="28">
    <source>
        <dbReference type="PROSITE" id="PS50001"/>
    </source>
</evidence>
<dbReference type="Gene3D" id="1.20.58.390">
    <property type="entry name" value="Neurotransmitter-gated ion-channel transmembrane domain"/>
    <property type="match status" value="2"/>
</dbReference>
<keyword evidence="8" id="KW-0819">tRNA processing</keyword>
<feature type="domain" description="SH2" evidence="28">
    <location>
        <begin position="1976"/>
        <end position="2069"/>
    </location>
</feature>
<evidence type="ECO:0000256" key="6">
    <source>
        <dbReference type="ARBA" id="ARBA00022475"/>
    </source>
</evidence>
<dbReference type="Pfam" id="PF12631">
    <property type="entry name" value="MnmE_helical"/>
    <property type="match status" value="1"/>
</dbReference>
<dbReference type="HAMAP" id="MF_00379">
    <property type="entry name" value="GTPase_MnmE"/>
    <property type="match status" value="1"/>
</dbReference>
<evidence type="ECO:0000256" key="9">
    <source>
        <dbReference type="ARBA" id="ARBA00022741"/>
    </source>
</evidence>
<evidence type="ECO:0000256" key="24">
    <source>
        <dbReference type="ARBA" id="ARBA00034099"/>
    </source>
</evidence>
<evidence type="ECO:0000256" key="7">
    <source>
        <dbReference type="ARBA" id="ARBA00022692"/>
    </source>
</evidence>
<dbReference type="InterPro" id="IPR025867">
    <property type="entry name" value="MnmE_helical"/>
</dbReference>
<dbReference type="InterPro" id="IPR006202">
    <property type="entry name" value="Neur_chan_lig-bd"/>
</dbReference>
<evidence type="ECO:0000256" key="1">
    <source>
        <dbReference type="ARBA" id="ARBA00004123"/>
    </source>
</evidence>
<feature type="transmembrane region" description="Helical" evidence="26">
    <location>
        <begin position="260"/>
        <end position="283"/>
    </location>
</feature>
<keyword evidence="14" id="KW-0342">GTP-binding</keyword>
<dbReference type="Pfam" id="PF00017">
    <property type="entry name" value="SH2"/>
    <property type="match status" value="1"/>
</dbReference>
<keyword evidence="32" id="KW-1185">Reference proteome</keyword>
<dbReference type="SUPFAM" id="SSF55550">
    <property type="entry name" value="SH2 domain"/>
    <property type="match status" value="1"/>
</dbReference>
<keyword evidence="25" id="KW-0727">SH2 domain</keyword>
<comment type="similarity">
    <text evidence="2">Belongs to the Mediator complex subunit 23 family.</text>
</comment>
<keyword evidence="5" id="KW-0813">Transport</keyword>
<keyword evidence="16" id="KW-1015">Disulfide bond</keyword>
<dbReference type="InterPro" id="IPR004520">
    <property type="entry name" value="GTPase_MnmE"/>
</dbReference>
<organism evidence="31 32">
    <name type="scientific">Litomosoides sigmodontis</name>
    <name type="common">Filarial nematode worm</name>
    <dbReference type="NCBI Taxonomy" id="42156"/>
    <lineage>
        <taxon>Eukaryota</taxon>
        <taxon>Metazoa</taxon>
        <taxon>Ecdysozoa</taxon>
        <taxon>Nematoda</taxon>
        <taxon>Chromadorea</taxon>
        <taxon>Rhabditida</taxon>
        <taxon>Spirurina</taxon>
        <taxon>Spiruromorpha</taxon>
        <taxon>Filarioidea</taxon>
        <taxon>Onchocercidae</taxon>
        <taxon>Litomosoides</taxon>
    </lineage>
</organism>
<gene>
    <name evidence="31" type="ORF">NLS_LOCUS3387</name>
</gene>
<dbReference type="Gene3D" id="2.70.170.10">
    <property type="entry name" value="Neurotransmitter-gated ion-channel ligand-binding domain"/>
    <property type="match status" value="1"/>
</dbReference>
<evidence type="ECO:0000259" key="30">
    <source>
        <dbReference type="PROSITE" id="PS51709"/>
    </source>
</evidence>
<evidence type="ECO:0000256" key="20">
    <source>
        <dbReference type="ARBA" id="ARBA00023242"/>
    </source>
</evidence>
<dbReference type="CDD" id="cd10388">
    <property type="entry name" value="SH2_SOCS7"/>
    <property type="match status" value="1"/>
</dbReference>
<dbReference type="OrthoDB" id="9982951at2759"/>